<proteinExistence type="predicted"/>
<dbReference type="Gene3D" id="1.50.10.10">
    <property type="match status" value="1"/>
</dbReference>
<dbReference type="PANTHER" id="PTHR10569:SF2">
    <property type="entry name" value="GLYCOGEN DEBRANCHING ENZYME"/>
    <property type="match status" value="1"/>
</dbReference>
<dbReference type="InterPro" id="IPR012341">
    <property type="entry name" value="6hp_glycosidase-like_sf"/>
</dbReference>
<dbReference type="InterPro" id="IPR032790">
    <property type="entry name" value="GDE_C"/>
</dbReference>
<dbReference type="SUPFAM" id="SSF48208">
    <property type="entry name" value="Six-hairpin glycosidases"/>
    <property type="match status" value="1"/>
</dbReference>
<feature type="domain" description="Glycogen debranching enzyme bacterial and archaeal type N-terminal" evidence="2">
    <location>
        <begin position="21"/>
        <end position="184"/>
    </location>
</feature>
<dbReference type="GO" id="GO:0004135">
    <property type="term" value="F:amylo-alpha-1,6-glucosidase activity"/>
    <property type="evidence" value="ECO:0007669"/>
    <property type="project" value="InterPro"/>
</dbReference>
<organism evidence="3 4">
    <name type="scientific">Candidatus Limivivens intestinipullorum</name>
    <dbReference type="NCBI Taxonomy" id="2840858"/>
    <lineage>
        <taxon>Bacteria</taxon>
        <taxon>Bacillati</taxon>
        <taxon>Bacillota</taxon>
        <taxon>Clostridia</taxon>
        <taxon>Lachnospirales</taxon>
        <taxon>Lachnospiraceae</taxon>
        <taxon>Lachnospiraceae incertae sedis</taxon>
        <taxon>Candidatus Limivivens</taxon>
    </lineage>
</organism>
<accession>A0A9D1EVQ8</accession>
<gene>
    <name evidence="3" type="ORF">IAB44_15735</name>
</gene>
<sequence>MKWIYGKHDWKTIERGQENCFLMTNGLGGFSSMTILGSAARNDHAALMACLHAPNQRWNLIHWLEEMLTADGEETALSTQEFADGSAQRGFACLSSFCWEDTPVWRYQTRGIEIRKEAAMKQETNTLALQYRIGNRSRTKTVLRITPFFQFVPKGQDLEPEQTFQVTEGGVSSRGISLSLRTNGEVRKIEPREETLWYCYDVCDGRRSTGRARGLLEIFMEVPAGSEKTLDLVFETEPGQESAEEMIRRQKEERQKLTRKAGFASALAGELAKGAGQFLSRRESTNGMTILAGFPFFEDWGRDTMIALPGLCLSTGRFEAAKDILRTFAHYEWKGLMPNLFPEGGKEPMYNTADAALLFINGVYLYWKASEDTEFVRELYPVMERIANAYQEGTGFGIGMDEDGLIHAGQGLDQVTWMDVRVGEILPTPRHGKPVEINAYWYNALRILEVFSRLLDRNGEKWGMRAEQVKASFNRSFWMEEKGCLKDLVSGTPADFQIRCNQIWAVSMPFGMLDEEKERQVVETVFEKLYTPYGLRTLEMEDPQFHPRYGGEMMERDLAYHQGTVWVFPLGAYYLAYLKVHHYSSEAKEAVREELEVLESALREGCVGQLPEIYDGENPTASRGCFAQAWSVGEILRVYEALERR</sequence>
<dbReference type="InterPro" id="IPR008928">
    <property type="entry name" value="6-hairpin_glycosidase_sf"/>
</dbReference>
<name>A0A9D1EVQ8_9FIRM</name>
<dbReference type="InterPro" id="IPR024742">
    <property type="entry name" value="Glycogen_debranch_N"/>
</dbReference>
<dbReference type="EMBL" id="DVIQ01000109">
    <property type="protein sequence ID" value="HIS32977.1"/>
    <property type="molecule type" value="Genomic_DNA"/>
</dbReference>
<evidence type="ECO:0000259" key="2">
    <source>
        <dbReference type="Pfam" id="PF12439"/>
    </source>
</evidence>
<dbReference type="InterPro" id="IPR010401">
    <property type="entry name" value="AGL/Gdb1"/>
</dbReference>
<feature type="domain" description="Glycogen debranching enzyme C-terminal" evidence="1">
    <location>
        <begin position="275"/>
        <end position="637"/>
    </location>
</feature>
<dbReference type="Pfam" id="PF06202">
    <property type="entry name" value="GDE_C"/>
    <property type="match status" value="1"/>
</dbReference>
<dbReference type="Pfam" id="PF12439">
    <property type="entry name" value="GDE_N"/>
    <property type="match status" value="1"/>
</dbReference>
<evidence type="ECO:0000259" key="1">
    <source>
        <dbReference type="Pfam" id="PF06202"/>
    </source>
</evidence>
<dbReference type="GO" id="GO:0005980">
    <property type="term" value="P:glycogen catabolic process"/>
    <property type="evidence" value="ECO:0007669"/>
    <property type="project" value="InterPro"/>
</dbReference>
<dbReference type="PANTHER" id="PTHR10569">
    <property type="entry name" value="GLYCOGEN DEBRANCHING ENZYME"/>
    <property type="match status" value="1"/>
</dbReference>
<dbReference type="AlphaFoldDB" id="A0A9D1EVQ8"/>
<evidence type="ECO:0000313" key="4">
    <source>
        <dbReference type="Proteomes" id="UP000823935"/>
    </source>
</evidence>
<evidence type="ECO:0000313" key="3">
    <source>
        <dbReference type="EMBL" id="HIS32977.1"/>
    </source>
</evidence>
<reference evidence="3" key="2">
    <citation type="journal article" date="2021" name="PeerJ">
        <title>Extensive microbial diversity within the chicken gut microbiome revealed by metagenomics and culture.</title>
        <authorList>
            <person name="Gilroy R."/>
            <person name="Ravi A."/>
            <person name="Getino M."/>
            <person name="Pursley I."/>
            <person name="Horton D.L."/>
            <person name="Alikhan N.F."/>
            <person name="Baker D."/>
            <person name="Gharbi K."/>
            <person name="Hall N."/>
            <person name="Watson M."/>
            <person name="Adriaenssens E.M."/>
            <person name="Foster-Nyarko E."/>
            <person name="Jarju S."/>
            <person name="Secka A."/>
            <person name="Antonio M."/>
            <person name="Oren A."/>
            <person name="Chaudhuri R.R."/>
            <person name="La Ragione R."/>
            <person name="Hildebrand F."/>
            <person name="Pallen M.J."/>
        </authorList>
    </citation>
    <scope>NUCLEOTIDE SEQUENCE</scope>
    <source>
        <strain evidence="3">CHK190-19873</strain>
    </source>
</reference>
<reference evidence="3" key="1">
    <citation type="submission" date="2020-10" db="EMBL/GenBank/DDBJ databases">
        <authorList>
            <person name="Gilroy R."/>
        </authorList>
    </citation>
    <scope>NUCLEOTIDE SEQUENCE</scope>
    <source>
        <strain evidence="3">CHK190-19873</strain>
    </source>
</reference>
<dbReference type="GO" id="GO:0004134">
    <property type="term" value="F:4-alpha-glucanotransferase activity"/>
    <property type="evidence" value="ECO:0007669"/>
    <property type="project" value="InterPro"/>
</dbReference>
<comment type="caution">
    <text evidence="3">The sequence shown here is derived from an EMBL/GenBank/DDBJ whole genome shotgun (WGS) entry which is preliminary data.</text>
</comment>
<dbReference type="Proteomes" id="UP000823935">
    <property type="component" value="Unassembled WGS sequence"/>
</dbReference>
<protein>
    <submittedName>
        <fullName evidence="3">Glycogen debranching enzyme family protein</fullName>
    </submittedName>
</protein>